<gene>
    <name evidence="3" type="ORF">IQ230_22935</name>
</gene>
<accession>A0ABR9UXX5</accession>
<sequence>MSSIQLQSPIHATGWVQDKPDDRDKTNYIEVLTELPTSVDLREWCSPIEHQGNLNSCTAHAAISLVEYFQRRAYGNDFNASRLFLYKVTRNLLGFTGNSDAFSRDTMKALAIFGVPPEEYWAYDEAKLDEEPPAFCYSYASRYRAMDYYRIDIKNRTRDVVLQQIKANLAANRPVMFGMLCYQSCMFQAQTTGKIPVPTDSDLRIAGHNMAAVGYDDTIKIKNIDETGMETTGALLIRNSWGTEWGESGYGWLPYEYVLKHDRPTFSLLSMDWWTMLKQDWLDTGDFEIKK</sequence>
<protein>
    <submittedName>
        <fullName evidence="3">C1 family peptidase</fullName>
    </submittedName>
</protein>
<dbReference type="PANTHER" id="PTHR12411">
    <property type="entry name" value="CYSTEINE PROTEASE FAMILY C1-RELATED"/>
    <property type="match status" value="1"/>
</dbReference>
<dbReference type="Pfam" id="PF00112">
    <property type="entry name" value="Peptidase_C1"/>
    <property type="match status" value="1"/>
</dbReference>
<evidence type="ECO:0000256" key="1">
    <source>
        <dbReference type="ARBA" id="ARBA00008455"/>
    </source>
</evidence>
<dbReference type="InterPro" id="IPR000668">
    <property type="entry name" value="Peptidase_C1A_C"/>
</dbReference>
<dbReference type="EMBL" id="JADEWN010000079">
    <property type="protein sequence ID" value="MBE9193152.1"/>
    <property type="molecule type" value="Genomic_DNA"/>
</dbReference>
<dbReference type="SMART" id="SM00645">
    <property type="entry name" value="Pept_C1"/>
    <property type="match status" value="1"/>
</dbReference>
<dbReference type="Proteomes" id="UP000651156">
    <property type="component" value="Unassembled WGS sequence"/>
</dbReference>
<keyword evidence="4" id="KW-1185">Reference proteome</keyword>
<proteinExistence type="inferred from homology"/>
<comment type="caution">
    <text evidence="3">The sequence shown here is derived from an EMBL/GenBank/DDBJ whole genome shotgun (WGS) entry which is preliminary data.</text>
</comment>
<dbReference type="Gene3D" id="3.90.70.10">
    <property type="entry name" value="Cysteine proteinases"/>
    <property type="match status" value="1"/>
</dbReference>
<name>A0ABR9UXX5_9CHRO</name>
<evidence type="ECO:0000313" key="3">
    <source>
        <dbReference type="EMBL" id="MBE9193152.1"/>
    </source>
</evidence>
<feature type="domain" description="Peptidase C1A papain C-terminal" evidence="2">
    <location>
        <begin position="35"/>
        <end position="259"/>
    </location>
</feature>
<evidence type="ECO:0000259" key="2">
    <source>
        <dbReference type="SMART" id="SM00645"/>
    </source>
</evidence>
<dbReference type="InterPro" id="IPR013128">
    <property type="entry name" value="Peptidase_C1A"/>
</dbReference>
<dbReference type="SUPFAM" id="SSF54001">
    <property type="entry name" value="Cysteine proteinases"/>
    <property type="match status" value="1"/>
</dbReference>
<comment type="similarity">
    <text evidence="1">Belongs to the peptidase C1 family.</text>
</comment>
<evidence type="ECO:0000313" key="4">
    <source>
        <dbReference type="Proteomes" id="UP000651156"/>
    </source>
</evidence>
<dbReference type="CDD" id="cd02619">
    <property type="entry name" value="Peptidase_C1"/>
    <property type="match status" value="1"/>
</dbReference>
<organism evidence="3 4">
    <name type="scientific">Gloeocapsopsis crepidinum LEGE 06123</name>
    <dbReference type="NCBI Taxonomy" id="588587"/>
    <lineage>
        <taxon>Bacteria</taxon>
        <taxon>Bacillati</taxon>
        <taxon>Cyanobacteriota</taxon>
        <taxon>Cyanophyceae</taxon>
        <taxon>Oscillatoriophycideae</taxon>
        <taxon>Chroococcales</taxon>
        <taxon>Chroococcaceae</taxon>
        <taxon>Gloeocapsopsis</taxon>
    </lineage>
</organism>
<dbReference type="RefSeq" id="WP_193934545.1">
    <property type="nucleotide sequence ID" value="NZ_CAWPMZ010000127.1"/>
</dbReference>
<dbReference type="InterPro" id="IPR038765">
    <property type="entry name" value="Papain-like_cys_pep_sf"/>
</dbReference>
<reference evidence="3 4" key="1">
    <citation type="submission" date="2020-10" db="EMBL/GenBank/DDBJ databases">
        <authorList>
            <person name="Castelo-Branco R."/>
            <person name="Eusebio N."/>
            <person name="Adriana R."/>
            <person name="Vieira A."/>
            <person name="Brugerolle De Fraissinette N."/>
            <person name="Rezende De Castro R."/>
            <person name="Schneider M.P."/>
            <person name="Vasconcelos V."/>
            <person name="Leao P.N."/>
        </authorList>
    </citation>
    <scope>NUCLEOTIDE SEQUENCE [LARGE SCALE GENOMIC DNA]</scope>
    <source>
        <strain evidence="3 4">LEGE 06123</strain>
    </source>
</reference>